<evidence type="ECO:0000259" key="2">
    <source>
        <dbReference type="PROSITE" id="PS51485"/>
    </source>
</evidence>
<reference evidence="3 4" key="1">
    <citation type="journal article" date="2019" name="Genome Biol. Evol.">
        <title>The Rhododendron genome and chromosomal organization provide insight into shared whole-genome duplications across the heath family (Ericaceae).</title>
        <authorList>
            <person name="Soza V.L."/>
            <person name="Lindsley D."/>
            <person name="Waalkes A."/>
            <person name="Ramage E."/>
            <person name="Patwardhan R.P."/>
            <person name="Burton J.N."/>
            <person name="Adey A."/>
            <person name="Kumar A."/>
            <person name="Qiu R."/>
            <person name="Shendure J."/>
            <person name="Hall B."/>
        </authorList>
    </citation>
    <scope>NUCLEOTIDE SEQUENCE [LARGE SCALE GENOMIC DNA]</scope>
    <source>
        <strain evidence="3">RSF 1966-606</strain>
    </source>
</reference>
<comment type="caution">
    <text evidence="3">The sequence shown here is derived from an EMBL/GenBank/DDBJ whole genome shotgun (WGS) entry which is preliminary data.</text>
</comment>
<proteinExistence type="predicted"/>
<feature type="signal peptide" evidence="1">
    <location>
        <begin position="1"/>
        <end position="25"/>
    </location>
</feature>
<keyword evidence="1" id="KW-0732">Signal</keyword>
<dbReference type="InterPro" id="IPR003245">
    <property type="entry name" value="Phytocyanin_dom"/>
</dbReference>
<evidence type="ECO:0000256" key="1">
    <source>
        <dbReference type="SAM" id="SignalP"/>
    </source>
</evidence>
<protein>
    <recommendedName>
        <fullName evidence="2">Phytocyanin domain-containing protein</fullName>
    </recommendedName>
</protein>
<accession>A0A6A4LAQ4</accession>
<feature type="chain" id="PRO_5025401420" description="Phytocyanin domain-containing protein" evidence="1">
    <location>
        <begin position="26"/>
        <end position="81"/>
    </location>
</feature>
<evidence type="ECO:0000313" key="4">
    <source>
        <dbReference type="Proteomes" id="UP000428333"/>
    </source>
</evidence>
<dbReference type="Proteomes" id="UP000428333">
    <property type="component" value="Linkage Group LG07"/>
</dbReference>
<dbReference type="Gene3D" id="2.60.40.420">
    <property type="entry name" value="Cupredoxins - blue copper proteins"/>
    <property type="match status" value="1"/>
</dbReference>
<organism evidence="3 4">
    <name type="scientific">Rhododendron williamsianum</name>
    <dbReference type="NCBI Taxonomy" id="262921"/>
    <lineage>
        <taxon>Eukaryota</taxon>
        <taxon>Viridiplantae</taxon>
        <taxon>Streptophyta</taxon>
        <taxon>Embryophyta</taxon>
        <taxon>Tracheophyta</taxon>
        <taxon>Spermatophyta</taxon>
        <taxon>Magnoliopsida</taxon>
        <taxon>eudicotyledons</taxon>
        <taxon>Gunneridae</taxon>
        <taxon>Pentapetalae</taxon>
        <taxon>asterids</taxon>
        <taxon>Ericales</taxon>
        <taxon>Ericaceae</taxon>
        <taxon>Ericoideae</taxon>
        <taxon>Rhodoreae</taxon>
        <taxon>Rhododendron</taxon>
    </lineage>
</organism>
<dbReference type="PROSITE" id="PS51485">
    <property type="entry name" value="PHYTOCYANIN"/>
    <property type="match status" value="1"/>
</dbReference>
<feature type="domain" description="Phytocyanin" evidence="2">
    <location>
        <begin position="26"/>
        <end position="81"/>
    </location>
</feature>
<sequence length="81" mass="9235">MGFSSTWPRMVLLVVFTGLMGSLEAYEFKVGGNQGWVLNPSENYNQWSARMRFQVNDTILGTKITVIRVRSYPSSFWPLGI</sequence>
<dbReference type="AlphaFoldDB" id="A0A6A4LAQ4"/>
<dbReference type="InterPro" id="IPR008972">
    <property type="entry name" value="Cupredoxin"/>
</dbReference>
<dbReference type="GO" id="GO:0009055">
    <property type="term" value="F:electron transfer activity"/>
    <property type="evidence" value="ECO:0007669"/>
    <property type="project" value="InterPro"/>
</dbReference>
<dbReference type="OrthoDB" id="2015640at2759"/>
<dbReference type="SUPFAM" id="SSF49503">
    <property type="entry name" value="Cupredoxins"/>
    <property type="match status" value="1"/>
</dbReference>
<keyword evidence="4" id="KW-1185">Reference proteome</keyword>
<name>A0A6A4LAQ4_9ERIC</name>
<gene>
    <name evidence="3" type="ORF">C3L33_11692</name>
</gene>
<dbReference type="EMBL" id="QEFC01001727">
    <property type="protein sequence ID" value="KAE9456393.1"/>
    <property type="molecule type" value="Genomic_DNA"/>
</dbReference>
<evidence type="ECO:0000313" key="3">
    <source>
        <dbReference type="EMBL" id="KAE9456393.1"/>
    </source>
</evidence>
<feature type="non-terminal residue" evidence="3">
    <location>
        <position position="1"/>
    </location>
</feature>